<dbReference type="HOGENOM" id="CLU_130902_3_1_11"/>
<keyword evidence="2" id="KW-1185">Reference proteome</keyword>
<evidence type="ECO:0000313" key="1">
    <source>
        <dbReference type="EMBL" id="AGG66723.1"/>
    </source>
</evidence>
<dbReference type="InterPro" id="IPR011008">
    <property type="entry name" value="Dimeric_a/b-barrel"/>
</dbReference>
<name>M1UYQ6_9CORY</name>
<dbReference type="Proteomes" id="UP000011760">
    <property type="component" value="Chromosome"/>
</dbReference>
<dbReference type="KEGG" id="ccn:H924_06395"/>
<dbReference type="eggNOG" id="COG3795">
    <property type="taxonomic scope" value="Bacteria"/>
</dbReference>
<organism evidence="1 2">
    <name type="scientific">Corynebacterium callunae DSM 20147</name>
    <dbReference type="NCBI Taxonomy" id="1121353"/>
    <lineage>
        <taxon>Bacteria</taxon>
        <taxon>Bacillati</taxon>
        <taxon>Actinomycetota</taxon>
        <taxon>Actinomycetes</taxon>
        <taxon>Mycobacteriales</taxon>
        <taxon>Corynebacteriaceae</taxon>
        <taxon>Corynebacterium</taxon>
    </lineage>
</organism>
<accession>M1UYQ6</accession>
<dbReference type="AlphaFoldDB" id="M1UYQ6"/>
<dbReference type="Gene3D" id="3.30.70.1060">
    <property type="entry name" value="Dimeric alpha+beta barrel"/>
    <property type="match status" value="1"/>
</dbReference>
<proteinExistence type="predicted"/>
<gene>
    <name evidence="1" type="ORF">H924_06395</name>
</gene>
<sequence>MQASFAQVEAFNKKLIDDGHFVYACGLTPPESAQVVNPDATITAGPAVSGDKMLGGFWVIEASSPEVAVALAEQGAAACGQPVELRPMQ</sequence>
<protein>
    <submittedName>
        <fullName evidence="1">Uncharacterized protein</fullName>
    </submittedName>
</protein>
<evidence type="ECO:0000313" key="2">
    <source>
        <dbReference type="Proteomes" id="UP000011760"/>
    </source>
</evidence>
<dbReference type="PATRIC" id="fig|1121353.3.peg.1305"/>
<reference evidence="1 2" key="1">
    <citation type="submission" date="2013-02" db="EMBL/GenBank/DDBJ databases">
        <title>The complete genome sequence of Corynebacterium callunae DSM 20147.</title>
        <authorList>
            <person name="Ruckert C."/>
            <person name="Albersmeier A."/>
            <person name="Kalinowski J."/>
        </authorList>
    </citation>
    <scope>NUCLEOTIDE SEQUENCE [LARGE SCALE GENOMIC DNA]</scope>
    <source>
        <strain evidence="1 2">DSM 20147</strain>
    </source>
</reference>
<dbReference type="SUPFAM" id="SSF54909">
    <property type="entry name" value="Dimeric alpha+beta barrel"/>
    <property type="match status" value="1"/>
</dbReference>
<dbReference type="EMBL" id="CP004354">
    <property type="protein sequence ID" value="AGG66723.1"/>
    <property type="molecule type" value="Genomic_DNA"/>
</dbReference>